<dbReference type="AlphaFoldDB" id="A0A4Q2D8Z6"/>
<dbReference type="InterPro" id="IPR009088">
    <property type="entry name" value="TFIIA_b-brl"/>
</dbReference>
<dbReference type="PANTHER" id="PTHR12694">
    <property type="entry name" value="TRANSCRIPTION INITIATION FACTOR IIA SUBUNIT 1"/>
    <property type="match status" value="1"/>
</dbReference>
<dbReference type="GO" id="GO:0006367">
    <property type="term" value="P:transcription initiation at RNA polymerase II promoter"/>
    <property type="evidence" value="ECO:0007669"/>
    <property type="project" value="InterPro"/>
</dbReference>
<feature type="compositionally biased region" description="Polar residues" evidence="5">
    <location>
        <begin position="164"/>
        <end position="175"/>
    </location>
</feature>
<dbReference type="Pfam" id="PF03153">
    <property type="entry name" value="TFIIA"/>
    <property type="match status" value="1"/>
</dbReference>
<dbReference type="SUPFAM" id="SSF50784">
    <property type="entry name" value="Transcription factor IIA (TFIIA), beta-barrel domain"/>
    <property type="match status" value="1"/>
</dbReference>
<feature type="compositionally biased region" description="Pro residues" evidence="5">
    <location>
        <begin position="56"/>
        <end position="71"/>
    </location>
</feature>
<feature type="region of interest" description="Disordered" evidence="5">
    <location>
        <begin position="54"/>
        <end position="84"/>
    </location>
</feature>
<dbReference type="OrthoDB" id="6275927at2759"/>
<reference evidence="6 7" key="1">
    <citation type="submission" date="2019-01" db="EMBL/GenBank/DDBJ databases">
        <title>Draft genome sequence of Psathyrella aberdarensis IHI B618.</title>
        <authorList>
            <person name="Buettner E."/>
            <person name="Kellner H."/>
        </authorList>
    </citation>
    <scope>NUCLEOTIDE SEQUENCE [LARGE SCALE GENOMIC DNA]</scope>
    <source>
        <strain evidence="6 7">IHI B618</strain>
    </source>
</reference>
<gene>
    <name evidence="6" type="ORF">EST38_g9808</name>
</gene>
<dbReference type="Proteomes" id="UP000290288">
    <property type="component" value="Unassembled WGS sequence"/>
</dbReference>
<keyword evidence="4" id="KW-0539">Nucleus</keyword>
<evidence type="ECO:0000256" key="5">
    <source>
        <dbReference type="SAM" id="MobiDB-lite"/>
    </source>
</evidence>
<dbReference type="STRING" id="2316362.A0A4Q2D8Z6"/>
<evidence type="ECO:0000256" key="3">
    <source>
        <dbReference type="ARBA" id="ARBA00023163"/>
    </source>
</evidence>
<evidence type="ECO:0000256" key="4">
    <source>
        <dbReference type="ARBA" id="ARBA00023242"/>
    </source>
</evidence>
<protein>
    <recommendedName>
        <fullName evidence="8">Transcription factor IIA, alpha/beta subunit</fullName>
    </recommendedName>
</protein>
<proteinExistence type="inferred from homology"/>
<dbReference type="SUPFAM" id="SSF47396">
    <property type="entry name" value="Transcription factor IIA (TFIIA), alpha-helical domain"/>
    <property type="match status" value="1"/>
</dbReference>
<dbReference type="SMART" id="SM01371">
    <property type="entry name" value="TFIIA"/>
    <property type="match status" value="1"/>
</dbReference>
<evidence type="ECO:0008006" key="8">
    <source>
        <dbReference type="Google" id="ProtNLM"/>
    </source>
</evidence>
<comment type="caution">
    <text evidence="6">The sequence shown here is derived from an EMBL/GenBank/DDBJ whole genome shotgun (WGS) entry which is preliminary data.</text>
</comment>
<dbReference type="EMBL" id="SDEE01000480">
    <property type="protein sequence ID" value="RXW16043.1"/>
    <property type="molecule type" value="Genomic_DNA"/>
</dbReference>
<keyword evidence="7" id="KW-1185">Reference proteome</keyword>
<name>A0A4Q2D8Z6_9AGAR</name>
<accession>A0A4Q2D8Z6</accession>
<feature type="compositionally biased region" description="Low complexity" evidence="5">
    <location>
        <begin position="187"/>
        <end position="203"/>
    </location>
</feature>
<dbReference type="PANTHER" id="PTHR12694:SF8">
    <property type="entry name" value="TRANSCRIPTION INITIATION FACTOR IIA SUBUNIT 1"/>
    <property type="match status" value="1"/>
</dbReference>
<feature type="compositionally biased region" description="Acidic residues" evidence="5">
    <location>
        <begin position="249"/>
        <end position="265"/>
    </location>
</feature>
<comment type="subcellular location">
    <subcellularLocation>
        <location evidence="1">Nucleus</location>
    </subcellularLocation>
</comment>
<dbReference type="GO" id="GO:0005672">
    <property type="term" value="C:transcription factor TFIIA complex"/>
    <property type="evidence" value="ECO:0007669"/>
    <property type="project" value="InterPro"/>
</dbReference>
<evidence type="ECO:0000256" key="1">
    <source>
        <dbReference type="ARBA" id="ARBA00004123"/>
    </source>
</evidence>
<organism evidence="6 7">
    <name type="scientific">Candolleomyces aberdarensis</name>
    <dbReference type="NCBI Taxonomy" id="2316362"/>
    <lineage>
        <taxon>Eukaryota</taxon>
        <taxon>Fungi</taxon>
        <taxon>Dikarya</taxon>
        <taxon>Basidiomycota</taxon>
        <taxon>Agaricomycotina</taxon>
        <taxon>Agaricomycetes</taxon>
        <taxon>Agaricomycetidae</taxon>
        <taxon>Agaricales</taxon>
        <taxon>Agaricineae</taxon>
        <taxon>Psathyrellaceae</taxon>
        <taxon>Candolleomyces</taxon>
    </lineage>
</organism>
<evidence type="ECO:0000313" key="7">
    <source>
        <dbReference type="Proteomes" id="UP000290288"/>
    </source>
</evidence>
<dbReference type="Gene3D" id="1.10.287.100">
    <property type="match status" value="1"/>
</dbReference>
<dbReference type="InterPro" id="IPR004855">
    <property type="entry name" value="TFIIA_asu/bsu"/>
</dbReference>
<feature type="region of interest" description="Disordered" evidence="5">
    <location>
        <begin position="138"/>
        <end position="266"/>
    </location>
</feature>
<sequence length="323" mass="34529">MSNKIVPGIYRAVIDEVIGAIRPEFEEYGVSEDVLAELQAKWESKVIASHVAEFEPPQPPPAAPPPAPHAPPLHQSYPPHPMMMQHPHYANPYAALATVAPPPPAANTGAPGQPAVKAEPVDSRYMLGNHYTLPPLPGPNVAAARAPALPPHPGGQTGVISFAKPTQTQQPSSALTRPAYAPPPALQQPQQTQRIPQVDGPSESSDEEDSPSPPASSFAPRTMHPSLPQPVAAAPRPKSPVDSEAINSDLDDSDTENEEEADEGGVGESDIVFCTYDKVARVKNKWKCVLKDGMIHVNGKDYLFAKCNGEFECHPQSSVPLHD</sequence>
<dbReference type="Gene3D" id="2.30.18.10">
    <property type="entry name" value="Transcription factor IIA (TFIIA), beta-barrel domain"/>
    <property type="match status" value="1"/>
</dbReference>
<dbReference type="CDD" id="cd07976">
    <property type="entry name" value="TFIIA_alpha_beta_like"/>
    <property type="match status" value="1"/>
</dbReference>
<evidence type="ECO:0000256" key="2">
    <source>
        <dbReference type="ARBA" id="ARBA00010059"/>
    </source>
</evidence>
<evidence type="ECO:0000313" key="6">
    <source>
        <dbReference type="EMBL" id="RXW16043.1"/>
    </source>
</evidence>
<keyword evidence="3" id="KW-0804">Transcription</keyword>
<comment type="similarity">
    <text evidence="2">Belongs to the TFIIA subunit 1 family.</text>
</comment>